<accession>A0A9P8Y163</accession>
<dbReference type="GeneID" id="70183912"/>
<dbReference type="SUPFAM" id="SSF75005">
    <property type="entry name" value="Arabinanase/levansucrase/invertase"/>
    <property type="match status" value="1"/>
</dbReference>
<dbReference type="Proteomes" id="UP000756346">
    <property type="component" value="Unassembled WGS sequence"/>
</dbReference>
<feature type="region of interest" description="Disordered" evidence="1">
    <location>
        <begin position="372"/>
        <end position="402"/>
    </location>
</feature>
<sequence>MAAPLKPAADASDHESAGSSHGQLSAPDKTAARPGFFQRRRNVVIVSVVAALLVLGLVLGLALGLTLGRRNSNNNGDGSESSSSPGPTVVRGAYPDPHPIAGTIPNNANYTTLDPTLIRRASDGTYFLYTTGGYSGYVWSAPALSGPWTKSAAPMVSPGTQAGAPDVHQFNATTYIMFHNSHKYNYSAEAGVANPQAQLNWHDASIIARTSDSLEPGSWREVGRLDIDWAMRYNILDPSLLRVPAGRGAPEDKAKAMLTFGSYQTGLYQIPLDPEFPVRLAHGSSNSNNNNNNAYAMSQLVHLEHNQTNKIDTTEAAYMYYRSFDNATTAAASTSASSVSGSASGAQTAATGGWYYLFFSAGKCCPQATTPGHPHPVHNNHTTTGNDNNNNENDGQTTYTVSGGATTYANTTISWFPYDEAYRVMVCRSRTPSGEYFDREGRSCLTDSGGTLVLASHDGVFAPGGQGVWDDPVEGTVLYYHYVAYDIAVNKPDENNKGYKFGWNKVDFSDEGWPRVI</sequence>
<evidence type="ECO:0000256" key="2">
    <source>
        <dbReference type="SAM" id="Phobius"/>
    </source>
</evidence>
<keyword evidence="4" id="KW-1185">Reference proteome</keyword>
<dbReference type="Gene3D" id="2.115.10.20">
    <property type="entry name" value="Glycosyl hydrolase domain, family 43"/>
    <property type="match status" value="1"/>
</dbReference>
<evidence type="ECO:0000256" key="1">
    <source>
        <dbReference type="SAM" id="MobiDB-lite"/>
    </source>
</evidence>
<dbReference type="OrthoDB" id="195678at2759"/>
<dbReference type="InterPro" id="IPR050727">
    <property type="entry name" value="GH43_arabinanases"/>
</dbReference>
<keyword evidence="2" id="KW-0472">Membrane</keyword>
<evidence type="ECO:0008006" key="5">
    <source>
        <dbReference type="Google" id="ProtNLM"/>
    </source>
</evidence>
<dbReference type="EMBL" id="JAGTJQ010000007">
    <property type="protein sequence ID" value="KAH7027226.1"/>
    <property type="molecule type" value="Genomic_DNA"/>
</dbReference>
<dbReference type="PANTHER" id="PTHR43301:SF3">
    <property type="entry name" value="ARABINAN ENDO-1,5-ALPHA-L-ARABINOSIDASE A-RELATED"/>
    <property type="match status" value="1"/>
</dbReference>
<organism evidence="3 4">
    <name type="scientific">Microdochium trichocladiopsis</name>
    <dbReference type="NCBI Taxonomy" id="1682393"/>
    <lineage>
        <taxon>Eukaryota</taxon>
        <taxon>Fungi</taxon>
        <taxon>Dikarya</taxon>
        <taxon>Ascomycota</taxon>
        <taxon>Pezizomycotina</taxon>
        <taxon>Sordariomycetes</taxon>
        <taxon>Xylariomycetidae</taxon>
        <taxon>Xylariales</taxon>
        <taxon>Microdochiaceae</taxon>
        <taxon>Microdochium</taxon>
    </lineage>
</organism>
<gene>
    <name evidence="3" type="ORF">B0I36DRAFT_326695</name>
</gene>
<keyword evidence="2" id="KW-0812">Transmembrane</keyword>
<feature type="region of interest" description="Disordered" evidence="1">
    <location>
        <begin position="1"/>
        <end position="29"/>
    </location>
</feature>
<protein>
    <recommendedName>
        <fullName evidence="5">Glycosyl hydrolase</fullName>
    </recommendedName>
</protein>
<feature type="transmembrane region" description="Helical" evidence="2">
    <location>
        <begin position="43"/>
        <end position="65"/>
    </location>
</feature>
<dbReference type="PANTHER" id="PTHR43301">
    <property type="entry name" value="ARABINAN ENDO-1,5-ALPHA-L-ARABINOSIDASE"/>
    <property type="match status" value="1"/>
</dbReference>
<dbReference type="InterPro" id="IPR023296">
    <property type="entry name" value="Glyco_hydro_beta-prop_sf"/>
</dbReference>
<proteinExistence type="predicted"/>
<feature type="compositionally biased region" description="Low complexity" evidence="1">
    <location>
        <begin position="372"/>
        <end position="398"/>
    </location>
</feature>
<feature type="compositionally biased region" description="Low complexity" evidence="1">
    <location>
        <begin position="70"/>
        <end position="87"/>
    </location>
</feature>
<dbReference type="RefSeq" id="XP_046010025.1">
    <property type="nucleotide sequence ID" value="XM_046154366.1"/>
</dbReference>
<dbReference type="AlphaFoldDB" id="A0A9P8Y163"/>
<evidence type="ECO:0000313" key="4">
    <source>
        <dbReference type="Proteomes" id="UP000756346"/>
    </source>
</evidence>
<keyword evidence="2" id="KW-1133">Transmembrane helix</keyword>
<reference evidence="3" key="1">
    <citation type="journal article" date="2021" name="Nat. Commun.">
        <title>Genetic determinants of endophytism in the Arabidopsis root mycobiome.</title>
        <authorList>
            <person name="Mesny F."/>
            <person name="Miyauchi S."/>
            <person name="Thiergart T."/>
            <person name="Pickel B."/>
            <person name="Atanasova L."/>
            <person name="Karlsson M."/>
            <person name="Huettel B."/>
            <person name="Barry K.W."/>
            <person name="Haridas S."/>
            <person name="Chen C."/>
            <person name="Bauer D."/>
            <person name="Andreopoulos W."/>
            <person name="Pangilinan J."/>
            <person name="LaButti K."/>
            <person name="Riley R."/>
            <person name="Lipzen A."/>
            <person name="Clum A."/>
            <person name="Drula E."/>
            <person name="Henrissat B."/>
            <person name="Kohler A."/>
            <person name="Grigoriev I.V."/>
            <person name="Martin F.M."/>
            <person name="Hacquard S."/>
        </authorList>
    </citation>
    <scope>NUCLEOTIDE SEQUENCE</scope>
    <source>
        <strain evidence="3">MPI-CAGE-CH-0230</strain>
    </source>
</reference>
<comment type="caution">
    <text evidence="3">The sequence shown here is derived from an EMBL/GenBank/DDBJ whole genome shotgun (WGS) entry which is preliminary data.</text>
</comment>
<feature type="region of interest" description="Disordered" evidence="1">
    <location>
        <begin position="70"/>
        <end position="93"/>
    </location>
</feature>
<name>A0A9P8Y163_9PEZI</name>
<evidence type="ECO:0000313" key="3">
    <source>
        <dbReference type="EMBL" id="KAH7027226.1"/>
    </source>
</evidence>